<dbReference type="InterPro" id="IPR045851">
    <property type="entry name" value="AMP-bd_C_sf"/>
</dbReference>
<dbReference type="InterPro" id="IPR025110">
    <property type="entry name" value="AMP-bd_C"/>
</dbReference>
<evidence type="ECO:0000259" key="1">
    <source>
        <dbReference type="Pfam" id="PF00501"/>
    </source>
</evidence>
<dbReference type="InterPro" id="IPR000873">
    <property type="entry name" value="AMP-dep_synth/lig_dom"/>
</dbReference>
<feature type="domain" description="AMP-binding enzyme C-terminal" evidence="2">
    <location>
        <begin position="418"/>
        <end position="493"/>
    </location>
</feature>
<dbReference type="InterPro" id="IPR042099">
    <property type="entry name" value="ANL_N_sf"/>
</dbReference>
<dbReference type="GO" id="GO:0016405">
    <property type="term" value="F:CoA-ligase activity"/>
    <property type="evidence" value="ECO:0007669"/>
    <property type="project" value="TreeGrafter"/>
</dbReference>
<proteinExistence type="predicted"/>
<evidence type="ECO:0000313" key="3">
    <source>
        <dbReference type="EMBL" id="MBB4133702.1"/>
    </source>
</evidence>
<name>A0A840EPT5_9ACTN</name>
<dbReference type="PROSITE" id="PS00455">
    <property type="entry name" value="AMP_BINDING"/>
    <property type="match status" value="1"/>
</dbReference>
<dbReference type="AlphaFoldDB" id="A0A840EPT5"/>
<dbReference type="Pfam" id="PF00501">
    <property type="entry name" value="AMP-binding"/>
    <property type="match status" value="1"/>
</dbReference>
<dbReference type="InterPro" id="IPR020845">
    <property type="entry name" value="AMP-binding_CS"/>
</dbReference>
<dbReference type="Gene3D" id="3.40.50.12780">
    <property type="entry name" value="N-terminal domain of ligase-like"/>
    <property type="match status" value="1"/>
</dbReference>
<feature type="domain" description="AMP-dependent synthetase/ligase" evidence="1">
    <location>
        <begin position="7"/>
        <end position="367"/>
    </location>
</feature>
<evidence type="ECO:0000313" key="4">
    <source>
        <dbReference type="Proteomes" id="UP000551501"/>
    </source>
</evidence>
<gene>
    <name evidence="3" type="ORF">BKA16_000254</name>
</gene>
<dbReference type="EMBL" id="JACIFP010000001">
    <property type="protein sequence ID" value="MBB4133702.1"/>
    <property type="molecule type" value="Genomic_DNA"/>
</dbReference>
<comment type="caution">
    <text evidence="3">The sequence shown here is derived from an EMBL/GenBank/DDBJ whole genome shotgun (WGS) entry which is preliminary data.</text>
</comment>
<dbReference type="RefSeq" id="WP_183368860.1">
    <property type="nucleotide sequence ID" value="NZ_BAABHL010000022.1"/>
</dbReference>
<dbReference type="Gene3D" id="3.30.300.30">
    <property type="match status" value="1"/>
</dbReference>
<evidence type="ECO:0000259" key="2">
    <source>
        <dbReference type="Pfam" id="PF13193"/>
    </source>
</evidence>
<accession>A0A840EPT5</accession>
<keyword evidence="4" id="KW-1185">Reference proteome</keyword>
<organism evidence="3 4">
    <name type="scientific">Gordonia humi</name>
    <dbReference type="NCBI Taxonomy" id="686429"/>
    <lineage>
        <taxon>Bacteria</taxon>
        <taxon>Bacillati</taxon>
        <taxon>Actinomycetota</taxon>
        <taxon>Actinomycetes</taxon>
        <taxon>Mycobacteriales</taxon>
        <taxon>Gordoniaceae</taxon>
        <taxon>Gordonia</taxon>
    </lineage>
</organism>
<dbReference type="SUPFAM" id="SSF56801">
    <property type="entry name" value="Acetyl-CoA synthetase-like"/>
    <property type="match status" value="1"/>
</dbReference>
<dbReference type="PANTHER" id="PTHR24096">
    <property type="entry name" value="LONG-CHAIN-FATTY-ACID--COA LIGASE"/>
    <property type="match status" value="1"/>
</dbReference>
<dbReference type="PANTHER" id="PTHR24096:SF267">
    <property type="entry name" value="MALONATE--COA LIGASE ACSF3, MITOCHONDRIAL"/>
    <property type="match status" value="1"/>
</dbReference>
<dbReference type="Proteomes" id="UP000551501">
    <property type="component" value="Unassembled WGS sequence"/>
</dbReference>
<sequence>MNFSQMLQKSARQYTDHPAVWCDGREQTHGELYQRASRIANALYDLGLEKGDRVALLSNNAFETVELIAGCAVGGFVRAGLYAHESGEVNAYLTELVDARAMFVNAALFPVIVEYLPGLEKLEHVIVFDGDAPDGTLAYESVLAAASPEAPTVEHHPDDLHVIRFSAGTTGRPKGIVHTIAQWMNNNDEYRWVTPQLDSRDAYLAAGQLTHAASLWLWPLLQVGGRIVVMTSFDAGHALELIETQRATCTLVVPTMITALLAHPDIDTRDLSSMRCLNYAASPIAERTLQRALDKFGPVLYQLYAQSECITITMMQPHEHSGKYLRSVGRPTPNALITIVGPDGEELPVGEVGEIAVSAPGQMNGLWKNPQSNAERHLPDGRLLTRDMGYLDADGYLFLSDRKEDMIISGGYNIWPAELENAIASHEAVREVCVVGVPHEKWGETPMAFVVLEPDVEVTESEIIEVTRSAVGSVKKVTSVSFVDALPKSGVGKILRREVKRPYWEDRDRSIN</sequence>
<reference evidence="3 4" key="1">
    <citation type="submission" date="2020-08" db="EMBL/GenBank/DDBJ databases">
        <title>Sequencing the genomes of 1000 actinobacteria strains.</title>
        <authorList>
            <person name="Klenk H.-P."/>
        </authorList>
    </citation>
    <scope>NUCLEOTIDE SEQUENCE [LARGE SCALE GENOMIC DNA]</scope>
    <source>
        <strain evidence="3 4">DSM 45298</strain>
    </source>
</reference>
<dbReference type="Pfam" id="PF13193">
    <property type="entry name" value="AMP-binding_C"/>
    <property type="match status" value="1"/>
</dbReference>
<protein>
    <submittedName>
        <fullName evidence="3">Acyl-CoA synthetase (AMP-forming)/AMP-acid ligase II</fullName>
    </submittedName>
</protein>
<keyword evidence="3" id="KW-0436">Ligase</keyword>